<protein>
    <submittedName>
        <fullName evidence="2">CBS domain containing-hemolysin-like protein</fullName>
    </submittedName>
</protein>
<organism evidence="2 3">
    <name type="scientific">Cytobacillus purgationiresistens</name>
    <dbReference type="NCBI Taxonomy" id="863449"/>
    <lineage>
        <taxon>Bacteria</taxon>
        <taxon>Bacillati</taxon>
        <taxon>Bacillota</taxon>
        <taxon>Bacilli</taxon>
        <taxon>Bacillales</taxon>
        <taxon>Bacillaceae</taxon>
        <taxon>Cytobacillus</taxon>
    </lineage>
</organism>
<dbReference type="Proteomes" id="UP001238088">
    <property type="component" value="Unassembled WGS sequence"/>
</dbReference>
<dbReference type="InterPro" id="IPR036318">
    <property type="entry name" value="FAD-bd_PCMH-like_sf"/>
</dbReference>
<dbReference type="SUPFAM" id="SSF54631">
    <property type="entry name" value="CBS-domain pair"/>
    <property type="match status" value="1"/>
</dbReference>
<reference evidence="2 3" key="1">
    <citation type="submission" date="2023-07" db="EMBL/GenBank/DDBJ databases">
        <title>Genomic Encyclopedia of Type Strains, Phase IV (KMG-IV): sequencing the most valuable type-strain genomes for metagenomic binning, comparative biology and taxonomic classification.</title>
        <authorList>
            <person name="Goeker M."/>
        </authorList>
    </citation>
    <scope>NUCLEOTIDE SEQUENCE [LARGE SCALE GENOMIC DNA]</scope>
    <source>
        <strain evidence="2 3">DSM 23494</strain>
    </source>
</reference>
<dbReference type="Gene3D" id="3.90.1280.20">
    <property type="match status" value="1"/>
</dbReference>
<dbReference type="SUPFAM" id="SSF56176">
    <property type="entry name" value="FAD-binding/transporter-associated domain-like"/>
    <property type="match status" value="1"/>
</dbReference>
<evidence type="ECO:0000313" key="2">
    <source>
        <dbReference type="EMBL" id="MDQ0269842.1"/>
    </source>
</evidence>
<dbReference type="Pfam" id="PF03471">
    <property type="entry name" value="CorC_HlyC"/>
    <property type="match status" value="1"/>
</dbReference>
<sequence length="107" mass="12040">MEMQKERIQIAILKDGYGGTSGLVTIEDIIEELVGEIQDEFDIGELPEIQKLADGHYRLNARLLIDEANRLLGTLLTADDMDTVAGWFLTQRSKEIEEAEEIEAEGF</sequence>
<dbReference type="InterPro" id="IPR046342">
    <property type="entry name" value="CBS_dom_sf"/>
</dbReference>
<dbReference type="InterPro" id="IPR051676">
    <property type="entry name" value="UPF0053_domain"/>
</dbReference>
<comment type="caution">
    <text evidence="2">The sequence shown here is derived from an EMBL/GenBank/DDBJ whole genome shotgun (WGS) entry which is preliminary data.</text>
</comment>
<gene>
    <name evidence="2" type="ORF">J2S17_001714</name>
</gene>
<feature type="domain" description="Transporter-associated" evidence="1">
    <location>
        <begin position="51"/>
        <end position="106"/>
    </location>
</feature>
<evidence type="ECO:0000259" key="1">
    <source>
        <dbReference type="Pfam" id="PF03471"/>
    </source>
</evidence>
<keyword evidence="3" id="KW-1185">Reference proteome</keyword>
<dbReference type="PANTHER" id="PTHR43099:SF2">
    <property type="entry name" value="UPF0053 PROTEIN YRKA"/>
    <property type="match status" value="1"/>
</dbReference>
<proteinExistence type="predicted"/>
<dbReference type="InterPro" id="IPR016169">
    <property type="entry name" value="FAD-bd_PCMH_sub2"/>
</dbReference>
<dbReference type="EMBL" id="JAUSUB010000005">
    <property type="protein sequence ID" value="MDQ0269842.1"/>
    <property type="molecule type" value="Genomic_DNA"/>
</dbReference>
<dbReference type="InterPro" id="IPR005170">
    <property type="entry name" value="Transptr-assoc_dom"/>
</dbReference>
<dbReference type="Gene3D" id="3.30.465.10">
    <property type="match status" value="1"/>
</dbReference>
<evidence type="ECO:0000313" key="3">
    <source>
        <dbReference type="Proteomes" id="UP001238088"/>
    </source>
</evidence>
<dbReference type="RefSeq" id="WP_307473731.1">
    <property type="nucleotide sequence ID" value="NZ_JAUSUB010000005.1"/>
</dbReference>
<accession>A0ABU0AGC8</accession>
<dbReference type="PANTHER" id="PTHR43099">
    <property type="entry name" value="UPF0053 PROTEIN YRKA"/>
    <property type="match status" value="1"/>
</dbReference>
<name>A0ABU0AGC8_9BACI</name>